<dbReference type="SUPFAM" id="SSF51735">
    <property type="entry name" value="NAD(P)-binding Rossmann-fold domains"/>
    <property type="match status" value="1"/>
</dbReference>
<reference evidence="4" key="3">
    <citation type="submission" date="2021-05" db="EMBL/GenBank/DDBJ databases">
        <title>Protein family content uncovers lineage relationships and bacterial pathway maintenance mechanisms in DPANN archaea.</title>
        <authorList>
            <person name="Castelle C.J."/>
            <person name="Meheust R."/>
            <person name="Jaffe A.L."/>
            <person name="Seitz K."/>
            <person name="Gong X."/>
            <person name="Baker B.J."/>
            <person name="Banfield J.F."/>
        </authorList>
    </citation>
    <scope>NUCLEOTIDE SEQUENCE</scope>
    <source>
        <strain evidence="4">RIFCSPHIGHO2_01_FULL_GW2011_AR10_43_9</strain>
    </source>
</reference>
<name>A0A7J4IQS1_9ARCH</name>
<feature type="domain" description="NAD-dependent epimerase/dehydratase" evidence="2">
    <location>
        <begin position="3"/>
        <end position="203"/>
    </location>
</feature>
<accession>A0A7J4IQS1</accession>
<organism evidence="3 5">
    <name type="scientific">Candidatus Iainarchaeum sp</name>
    <dbReference type="NCBI Taxonomy" id="3101447"/>
    <lineage>
        <taxon>Archaea</taxon>
        <taxon>Candidatus Iainarchaeota</taxon>
        <taxon>Candidatus Iainarchaeia</taxon>
        <taxon>Candidatus Iainarchaeales</taxon>
        <taxon>Candidatus Iainarchaeaceae</taxon>
        <taxon>Candidatus Iainarchaeum</taxon>
    </lineage>
</organism>
<reference evidence="5" key="1">
    <citation type="journal article" date="2020" name="bioRxiv">
        <title>A rank-normalized archaeal taxonomy based on genome phylogeny resolves widespread incomplete and uneven classifications.</title>
        <authorList>
            <person name="Rinke C."/>
            <person name="Chuvochina M."/>
            <person name="Mussig A.J."/>
            <person name="Chaumeil P.-A."/>
            <person name="Waite D.W."/>
            <person name="Whitman W.B."/>
            <person name="Parks D.H."/>
            <person name="Hugenholtz P."/>
        </authorList>
    </citation>
    <scope>NUCLEOTIDE SEQUENCE [LARGE SCALE GENOMIC DNA]</scope>
</reference>
<dbReference type="CDD" id="cd08946">
    <property type="entry name" value="SDR_e"/>
    <property type="match status" value="1"/>
</dbReference>
<evidence type="ECO:0000313" key="5">
    <source>
        <dbReference type="Proteomes" id="UP000577419"/>
    </source>
</evidence>
<evidence type="ECO:0000259" key="2">
    <source>
        <dbReference type="Pfam" id="PF01370"/>
    </source>
</evidence>
<dbReference type="PANTHER" id="PTHR43000">
    <property type="entry name" value="DTDP-D-GLUCOSE 4,6-DEHYDRATASE-RELATED"/>
    <property type="match status" value="1"/>
</dbReference>
<dbReference type="InterPro" id="IPR036291">
    <property type="entry name" value="NAD(P)-bd_dom_sf"/>
</dbReference>
<dbReference type="Proteomes" id="UP000577419">
    <property type="component" value="Unassembled WGS sequence"/>
</dbReference>
<gene>
    <name evidence="3" type="ORF">HA237_00615</name>
    <name evidence="4" type="ORF">J4224_03320</name>
</gene>
<evidence type="ECO:0000313" key="3">
    <source>
        <dbReference type="EMBL" id="HIH07853.1"/>
    </source>
</evidence>
<dbReference type="EMBL" id="DUFG01000005">
    <property type="protein sequence ID" value="HIH07853.1"/>
    <property type="molecule type" value="Genomic_DNA"/>
</dbReference>
<comment type="similarity">
    <text evidence="1">Belongs to the NAD(P)-dependent epimerase/dehydratase family.</text>
</comment>
<dbReference type="Proteomes" id="UP000683213">
    <property type="component" value="Unassembled WGS sequence"/>
</dbReference>
<reference evidence="4" key="2">
    <citation type="submission" date="2021-03" db="EMBL/GenBank/DDBJ databases">
        <authorList>
            <person name="Jaffe A."/>
        </authorList>
    </citation>
    <scope>NUCLEOTIDE SEQUENCE</scope>
    <source>
        <strain evidence="4">RIFCSPHIGHO2_01_FULL_GW2011_AR10_43_9</strain>
    </source>
</reference>
<dbReference type="InterPro" id="IPR001509">
    <property type="entry name" value="Epimerase_deHydtase"/>
</dbReference>
<dbReference type="AlphaFoldDB" id="A0A7J4IQS1"/>
<comment type="caution">
    <text evidence="3">The sequence shown here is derived from an EMBL/GenBank/DDBJ whole genome shotgun (WGS) entry which is preliminary data.</text>
</comment>
<dbReference type="Gene3D" id="3.40.50.720">
    <property type="entry name" value="NAD(P)-binding Rossmann-like Domain"/>
    <property type="match status" value="1"/>
</dbReference>
<sequence>MNILVTGGRGFIGSRLARELSAKGHKVTSFDAVEGQSITSRERVQRALNGIEIVYHLAAELDESSPTLFEVNVQGTKNILEEAAKSRVSQFIYLSSTGVAGKTTGIVDETFPLKPETRYEESKAEAEKLVLAYQEALPVTVVRSALVLGPNKYWHEIIGLVRKEVPLIGNGNNYWQVVYVDDLVSALVFLLGKEESIGEVFIVAEEKPMKLRELVLLLKKQLGLKQEIKTIPAFVARIAAFAYKLFGKKTFLSTEHINRLVRERHYSIKKITAIGWKPAYSTEKAVAATVYELEKQEKSS</sequence>
<evidence type="ECO:0000313" key="4">
    <source>
        <dbReference type="EMBL" id="MBS3059429.1"/>
    </source>
</evidence>
<evidence type="ECO:0000256" key="1">
    <source>
        <dbReference type="ARBA" id="ARBA00007637"/>
    </source>
</evidence>
<dbReference type="Pfam" id="PF01370">
    <property type="entry name" value="Epimerase"/>
    <property type="match status" value="1"/>
</dbReference>
<protein>
    <submittedName>
        <fullName evidence="3">NAD(P)-dependent oxidoreductase</fullName>
    </submittedName>
</protein>
<proteinExistence type="inferred from homology"/>
<dbReference type="EMBL" id="JAGVWF010000045">
    <property type="protein sequence ID" value="MBS3059429.1"/>
    <property type="molecule type" value="Genomic_DNA"/>
</dbReference>